<proteinExistence type="predicted"/>
<evidence type="ECO:0000256" key="5">
    <source>
        <dbReference type="SAM" id="MobiDB-lite"/>
    </source>
</evidence>
<keyword evidence="6" id="KW-0812">Transmembrane</keyword>
<dbReference type="STRING" id="451379.A0A0N5AVS2"/>
<evidence type="ECO:0000256" key="2">
    <source>
        <dbReference type="ARBA" id="ARBA00023125"/>
    </source>
</evidence>
<accession>A0A0N5AVS2</accession>
<keyword evidence="2" id="KW-0238">DNA-binding</keyword>
<dbReference type="InterPro" id="IPR019136">
    <property type="entry name" value="TF_IIIC_su-5_HTH"/>
</dbReference>
<dbReference type="GO" id="GO:0000127">
    <property type="term" value="C:transcription factor TFIIIC complex"/>
    <property type="evidence" value="ECO:0007669"/>
    <property type="project" value="InterPro"/>
</dbReference>
<organism evidence="9 10">
    <name type="scientific">Syphacia muris</name>
    <dbReference type="NCBI Taxonomy" id="451379"/>
    <lineage>
        <taxon>Eukaryota</taxon>
        <taxon>Metazoa</taxon>
        <taxon>Ecdysozoa</taxon>
        <taxon>Nematoda</taxon>
        <taxon>Chromadorea</taxon>
        <taxon>Rhabditida</taxon>
        <taxon>Spirurina</taxon>
        <taxon>Oxyuridomorpha</taxon>
        <taxon>Oxyuroidea</taxon>
        <taxon>Oxyuridae</taxon>
        <taxon>Syphacia</taxon>
    </lineage>
</organism>
<dbReference type="GO" id="GO:0005634">
    <property type="term" value="C:nucleus"/>
    <property type="evidence" value="ECO:0007669"/>
    <property type="project" value="UniProtKB-SubCell"/>
</dbReference>
<sequence>MEPHNLSLSQQPSTSSEESREYVIIKYPGLVKNVQKAIDSLGGDKLINMQVTKNVLVYRRMVLTLYRLVYDFAKLIIFLFQLLYLAHSSHRPLELRYHPENPYANPLISERQTVEKYSGNGTVYAVLKVRRNKRRPSVVEAKITGIVSTLYSFTSMCDFQYLPLQKISTKEETWLDTKDLIPNGLTNALSWWENNAVEEIPLFLPPYQFSRYNTPSNKILCRETDFSLEKVKQRNAGHGQSLRCERKALSVTVHGNDVFPTAPSEEAILHNISLCKHQEPHKLLEDLFKERPMWTRIGIASKTGLEETLIQKFAFYILNGPWGRLWCRFGYDPRADPSSKIYQTVMVTFRQHTKIPERQRLKVVKMGSERALPISVTGNAFSGTAQTHCGTNLDGPSIDYWYSPVPKAESLFHGISDTLPLEQLPQVRQMWYCLCDVRLPIAEQILKRNCFVQGNRADEQNGWLPPEAIEQVREAIKENVKKITDQLEEDRGSDAGNDTLDEDWTEF</sequence>
<evidence type="ECO:0000256" key="4">
    <source>
        <dbReference type="ARBA" id="ARBA00023242"/>
    </source>
</evidence>
<dbReference type="PANTHER" id="PTHR13230">
    <property type="entry name" value="GENERAL TRANSCRIPTION FACTOR IIIC, POLYPEPTIDE 5"/>
    <property type="match status" value="1"/>
</dbReference>
<feature type="domain" description="Transcription factor IIIC subunit Tfc1/Sfc1 triple barrel" evidence="8">
    <location>
        <begin position="24"/>
        <end position="162"/>
    </location>
</feature>
<dbReference type="Pfam" id="PF09734">
    <property type="entry name" value="Tau95"/>
    <property type="match status" value="1"/>
</dbReference>
<feature type="compositionally biased region" description="Basic and acidic residues" evidence="5">
    <location>
        <begin position="484"/>
        <end position="493"/>
    </location>
</feature>
<keyword evidence="6" id="KW-1133">Transmembrane helix</keyword>
<keyword evidence="3" id="KW-0804">Transcription</keyword>
<dbReference type="Gene3D" id="3.30.200.160">
    <property type="entry name" value="TFIIIC, subcomplex tauA, subunit Sfc1, barrel domain"/>
    <property type="match status" value="1"/>
</dbReference>
<evidence type="ECO:0000313" key="9">
    <source>
        <dbReference type="Proteomes" id="UP000046393"/>
    </source>
</evidence>
<keyword evidence="6" id="KW-0472">Membrane</keyword>
<dbReference type="InterPro" id="IPR041499">
    <property type="entry name" value="Tfc1/Sfc1_N"/>
</dbReference>
<evidence type="ECO:0000313" key="10">
    <source>
        <dbReference type="WBParaSite" id="SMUV_0000899801-mRNA-1"/>
    </source>
</evidence>
<dbReference type="GO" id="GO:0006384">
    <property type="term" value="P:transcription initiation at RNA polymerase III promoter"/>
    <property type="evidence" value="ECO:0007669"/>
    <property type="project" value="InterPro"/>
</dbReference>
<dbReference type="GO" id="GO:0001003">
    <property type="term" value="F:RNA polymerase III type 2 promoter sequence-specific DNA binding"/>
    <property type="evidence" value="ECO:0007669"/>
    <property type="project" value="TreeGrafter"/>
</dbReference>
<dbReference type="Proteomes" id="UP000046393">
    <property type="component" value="Unplaced"/>
</dbReference>
<keyword evidence="4" id="KW-0539">Nucleus</keyword>
<evidence type="ECO:0000256" key="1">
    <source>
        <dbReference type="ARBA" id="ARBA00004123"/>
    </source>
</evidence>
<evidence type="ECO:0000256" key="6">
    <source>
        <dbReference type="SAM" id="Phobius"/>
    </source>
</evidence>
<evidence type="ECO:0000259" key="7">
    <source>
        <dbReference type="Pfam" id="PF09734"/>
    </source>
</evidence>
<dbReference type="AlphaFoldDB" id="A0A0N5AVS2"/>
<dbReference type="PANTHER" id="PTHR13230:SF5">
    <property type="entry name" value="GENERAL TRANSCRIPTION FACTOR 3C POLYPEPTIDE 5"/>
    <property type="match status" value="1"/>
</dbReference>
<dbReference type="InterPro" id="IPR040454">
    <property type="entry name" value="TF_IIIC_Tfc1/Sfc1"/>
</dbReference>
<feature type="transmembrane region" description="Helical" evidence="6">
    <location>
        <begin position="68"/>
        <end position="86"/>
    </location>
</feature>
<dbReference type="GO" id="GO:0001002">
    <property type="term" value="F:RNA polymerase III type 1 promoter sequence-specific DNA binding"/>
    <property type="evidence" value="ECO:0007669"/>
    <property type="project" value="TreeGrafter"/>
</dbReference>
<protein>
    <submittedName>
        <fullName evidence="10">General transcription factor 3C polypeptide 5</fullName>
    </submittedName>
</protein>
<feature type="domain" description="Transcription factor IIIC subunit 5 HTH" evidence="7">
    <location>
        <begin position="203"/>
        <end position="347"/>
    </location>
</feature>
<dbReference type="WBParaSite" id="SMUV_0000899801-mRNA-1">
    <property type="protein sequence ID" value="SMUV_0000899801-mRNA-1"/>
    <property type="gene ID" value="SMUV_0000899801"/>
</dbReference>
<comment type="subcellular location">
    <subcellularLocation>
        <location evidence="1">Nucleus</location>
    </subcellularLocation>
</comment>
<evidence type="ECO:0000259" key="8">
    <source>
        <dbReference type="Pfam" id="PF17682"/>
    </source>
</evidence>
<dbReference type="Pfam" id="PF17682">
    <property type="entry name" value="Tau95_N"/>
    <property type="match status" value="1"/>
</dbReference>
<keyword evidence="9" id="KW-1185">Reference proteome</keyword>
<feature type="region of interest" description="Disordered" evidence="5">
    <location>
        <begin position="484"/>
        <end position="507"/>
    </location>
</feature>
<dbReference type="InterPro" id="IPR042536">
    <property type="entry name" value="TFIIIC_tauA_Sfc1"/>
</dbReference>
<evidence type="ECO:0000256" key="3">
    <source>
        <dbReference type="ARBA" id="ARBA00023163"/>
    </source>
</evidence>
<name>A0A0N5AVS2_9BILA</name>
<reference evidence="10" key="1">
    <citation type="submission" date="2017-02" db="UniProtKB">
        <authorList>
            <consortium name="WormBaseParasite"/>
        </authorList>
    </citation>
    <scope>IDENTIFICATION</scope>
</reference>